<gene>
    <name evidence="2" type="ORF">AB5J56_39000</name>
</gene>
<proteinExistence type="predicted"/>
<dbReference type="AlphaFoldDB" id="A0AB39PIX1"/>
<evidence type="ECO:0000256" key="1">
    <source>
        <dbReference type="SAM" id="MobiDB-lite"/>
    </source>
</evidence>
<evidence type="ECO:0000313" key="2">
    <source>
        <dbReference type="EMBL" id="XDQ30332.1"/>
    </source>
</evidence>
<accession>A0AB39PIX1</accession>
<feature type="region of interest" description="Disordered" evidence="1">
    <location>
        <begin position="70"/>
        <end position="111"/>
    </location>
</feature>
<sequence length="111" mass="11604">MATSRPVDVLPDRETSTVSAFRCPTPAEAAPDVPRLRDALLAWSTTWTPSATPFTRIAVPRPSYDIPAICGPDNDSNAQGVRALGHPAIPAEPRITSPDAPPGAPSPPTPS</sequence>
<name>A0AB39PIX1_9ACTN</name>
<feature type="compositionally biased region" description="Pro residues" evidence="1">
    <location>
        <begin position="99"/>
        <end position="111"/>
    </location>
</feature>
<reference evidence="2" key="1">
    <citation type="submission" date="2024-07" db="EMBL/GenBank/DDBJ databases">
        <authorList>
            <person name="Yu S.T."/>
        </authorList>
    </citation>
    <scope>NUCLEOTIDE SEQUENCE</scope>
    <source>
        <strain evidence="2">R21</strain>
    </source>
</reference>
<organism evidence="2">
    <name type="scientific">Streptomyces sp. R21</name>
    <dbReference type="NCBI Taxonomy" id="3238627"/>
    <lineage>
        <taxon>Bacteria</taxon>
        <taxon>Bacillati</taxon>
        <taxon>Actinomycetota</taxon>
        <taxon>Actinomycetes</taxon>
        <taxon>Kitasatosporales</taxon>
        <taxon>Streptomycetaceae</taxon>
        <taxon>Streptomyces</taxon>
    </lineage>
</organism>
<dbReference type="EMBL" id="CP163435">
    <property type="protein sequence ID" value="XDQ30332.1"/>
    <property type="molecule type" value="Genomic_DNA"/>
</dbReference>
<protein>
    <submittedName>
        <fullName evidence="2">Uncharacterized protein</fullName>
    </submittedName>
</protein>
<dbReference type="RefSeq" id="WP_369240167.1">
    <property type="nucleotide sequence ID" value="NZ_CP163435.1"/>
</dbReference>